<feature type="region of interest" description="Disordered" evidence="6">
    <location>
        <begin position="179"/>
        <end position="198"/>
    </location>
</feature>
<comment type="similarity">
    <text evidence="5">Belongs to the ROH1 family.</text>
</comment>
<name>A0ABD3CZ43_9LAMI</name>
<protein>
    <recommendedName>
        <fullName evidence="10">BYPASS-related protein</fullName>
    </recommendedName>
</protein>
<evidence type="ECO:0000256" key="7">
    <source>
        <dbReference type="SAM" id="Phobius"/>
    </source>
</evidence>
<evidence type="ECO:0000256" key="2">
    <source>
        <dbReference type="ARBA" id="ARBA00022692"/>
    </source>
</evidence>
<evidence type="ECO:0000256" key="1">
    <source>
        <dbReference type="ARBA" id="ARBA00004167"/>
    </source>
</evidence>
<evidence type="ECO:0000256" key="3">
    <source>
        <dbReference type="ARBA" id="ARBA00022989"/>
    </source>
</evidence>
<keyword evidence="2 7" id="KW-0812">Transmembrane</keyword>
<comment type="caution">
    <text evidence="8">The sequence shown here is derived from an EMBL/GenBank/DDBJ whole genome shotgun (WGS) entry which is preliminary data.</text>
</comment>
<proteinExistence type="inferred from homology"/>
<dbReference type="InterPro" id="IPR008511">
    <property type="entry name" value="ROH1-like"/>
</dbReference>
<reference evidence="9" key="1">
    <citation type="journal article" date="2024" name="IScience">
        <title>Strigolactones Initiate the Formation of Haustorium-like Structures in Castilleja.</title>
        <authorList>
            <person name="Buerger M."/>
            <person name="Peterson D."/>
            <person name="Chory J."/>
        </authorList>
    </citation>
    <scope>NUCLEOTIDE SEQUENCE [LARGE SCALE GENOMIC DNA]</scope>
</reference>
<dbReference type="PANTHER" id="PTHR31509">
    <property type="entry name" value="BPS1-LIKE PROTEIN"/>
    <property type="match status" value="1"/>
</dbReference>
<evidence type="ECO:0000256" key="6">
    <source>
        <dbReference type="SAM" id="MobiDB-lite"/>
    </source>
</evidence>
<dbReference type="Proteomes" id="UP001632038">
    <property type="component" value="Unassembled WGS sequence"/>
</dbReference>
<sequence length="385" mass="43268">MPSDIPFASFRRSILPIHKDQVYSEKTHGSDIQNLAIFQQHIFTRFNNLAVVNSDELLSISWIQNLLDAFTACLDDFRIMLSDNKPLLAEPPADKLLTEYFDRAIKAMDIFNAARDGVQTIRLWQKHLEIIVSALSSSSSKQRTISEGQFCRARKALMDLALVMLDEKDAGSVLSNRNRSLGCKGKASQSSSSGGHSRSLSWSVSHNWSASKQLQLVMHNLLPPRANDAVATNGLATLVYTMSFVLVFVLWALVAAVPCQDRGIPTNLVIPRQYSWSVPFFLLQSRIIDESKKRDRRNSCGLLKEIYIIEQNVHHMTDLIDSVAEFPLSEEIKNEVEDNVNELSLVCEGCKSGLNPLERKLRETFRKVMNCRAEGIEFLGKGAEP</sequence>
<accession>A0ABD3CZ43</accession>
<keyword evidence="4 7" id="KW-0472">Membrane</keyword>
<comment type="subcellular location">
    <subcellularLocation>
        <location evidence="1">Membrane</location>
        <topology evidence="1">Single-pass membrane protein</topology>
    </subcellularLocation>
</comment>
<keyword evidence="9" id="KW-1185">Reference proteome</keyword>
<dbReference type="EMBL" id="JAVIJP010000027">
    <property type="protein sequence ID" value="KAL3635288.1"/>
    <property type="molecule type" value="Genomic_DNA"/>
</dbReference>
<evidence type="ECO:0000313" key="9">
    <source>
        <dbReference type="Proteomes" id="UP001632038"/>
    </source>
</evidence>
<dbReference type="AlphaFoldDB" id="A0ABD3CZ43"/>
<feature type="compositionally biased region" description="Low complexity" evidence="6">
    <location>
        <begin position="187"/>
        <end position="198"/>
    </location>
</feature>
<evidence type="ECO:0000256" key="5">
    <source>
        <dbReference type="ARBA" id="ARBA00035114"/>
    </source>
</evidence>
<dbReference type="GO" id="GO:0016020">
    <property type="term" value="C:membrane"/>
    <property type="evidence" value="ECO:0007669"/>
    <property type="project" value="UniProtKB-SubCell"/>
</dbReference>
<evidence type="ECO:0008006" key="10">
    <source>
        <dbReference type="Google" id="ProtNLM"/>
    </source>
</evidence>
<dbReference type="Pfam" id="PF05633">
    <property type="entry name" value="ROH1-like"/>
    <property type="match status" value="1"/>
</dbReference>
<evidence type="ECO:0000256" key="4">
    <source>
        <dbReference type="ARBA" id="ARBA00023136"/>
    </source>
</evidence>
<evidence type="ECO:0000313" key="8">
    <source>
        <dbReference type="EMBL" id="KAL3635288.1"/>
    </source>
</evidence>
<keyword evidence="3 7" id="KW-1133">Transmembrane helix</keyword>
<organism evidence="8 9">
    <name type="scientific">Castilleja foliolosa</name>
    <dbReference type="NCBI Taxonomy" id="1961234"/>
    <lineage>
        <taxon>Eukaryota</taxon>
        <taxon>Viridiplantae</taxon>
        <taxon>Streptophyta</taxon>
        <taxon>Embryophyta</taxon>
        <taxon>Tracheophyta</taxon>
        <taxon>Spermatophyta</taxon>
        <taxon>Magnoliopsida</taxon>
        <taxon>eudicotyledons</taxon>
        <taxon>Gunneridae</taxon>
        <taxon>Pentapetalae</taxon>
        <taxon>asterids</taxon>
        <taxon>lamiids</taxon>
        <taxon>Lamiales</taxon>
        <taxon>Orobanchaceae</taxon>
        <taxon>Pedicularideae</taxon>
        <taxon>Castillejinae</taxon>
        <taxon>Castilleja</taxon>
    </lineage>
</organism>
<feature type="transmembrane region" description="Helical" evidence="7">
    <location>
        <begin position="235"/>
        <end position="257"/>
    </location>
</feature>
<gene>
    <name evidence="8" type="ORF">CASFOL_019835</name>
</gene>